<dbReference type="EMBL" id="BGZK01000182">
    <property type="protein sequence ID" value="GBP26593.1"/>
    <property type="molecule type" value="Genomic_DNA"/>
</dbReference>
<organism evidence="2 3">
    <name type="scientific">Eumeta variegata</name>
    <name type="common">Bagworm moth</name>
    <name type="synonym">Eumeta japonica</name>
    <dbReference type="NCBI Taxonomy" id="151549"/>
    <lineage>
        <taxon>Eukaryota</taxon>
        <taxon>Metazoa</taxon>
        <taxon>Ecdysozoa</taxon>
        <taxon>Arthropoda</taxon>
        <taxon>Hexapoda</taxon>
        <taxon>Insecta</taxon>
        <taxon>Pterygota</taxon>
        <taxon>Neoptera</taxon>
        <taxon>Endopterygota</taxon>
        <taxon>Lepidoptera</taxon>
        <taxon>Glossata</taxon>
        <taxon>Ditrysia</taxon>
        <taxon>Tineoidea</taxon>
        <taxon>Psychidae</taxon>
        <taxon>Oiketicinae</taxon>
        <taxon>Eumeta</taxon>
    </lineage>
</organism>
<accession>A0A4C1UJF6</accession>
<name>A0A4C1UJF6_EUMVA</name>
<reference evidence="2 3" key="1">
    <citation type="journal article" date="2019" name="Commun. Biol.">
        <title>The bagworm genome reveals a unique fibroin gene that provides high tensile strength.</title>
        <authorList>
            <person name="Kono N."/>
            <person name="Nakamura H."/>
            <person name="Ohtoshi R."/>
            <person name="Tomita M."/>
            <person name="Numata K."/>
            <person name="Arakawa K."/>
        </authorList>
    </citation>
    <scope>NUCLEOTIDE SEQUENCE [LARGE SCALE GENOMIC DNA]</scope>
</reference>
<comment type="caution">
    <text evidence="2">The sequence shown here is derived from an EMBL/GenBank/DDBJ whole genome shotgun (WGS) entry which is preliminary data.</text>
</comment>
<proteinExistence type="predicted"/>
<evidence type="ECO:0000313" key="2">
    <source>
        <dbReference type="EMBL" id="GBP26593.1"/>
    </source>
</evidence>
<protein>
    <submittedName>
        <fullName evidence="2">Uncharacterized protein</fullName>
    </submittedName>
</protein>
<dbReference type="OrthoDB" id="7479742at2759"/>
<evidence type="ECO:0000313" key="3">
    <source>
        <dbReference type="Proteomes" id="UP000299102"/>
    </source>
</evidence>
<gene>
    <name evidence="2" type="ORF">EVAR_18230_1</name>
</gene>
<feature type="region of interest" description="Disordered" evidence="1">
    <location>
        <begin position="1"/>
        <end position="30"/>
    </location>
</feature>
<sequence>MDDTAKSADLLNENVENNSRSDNKSSFIMEKNTPMKESPLTIENISSLYDQKLAPTSAVMQNLRFALIADVKAMIITERNSAISVLKKTNICAVESQKFVVRRRKRSSDKPRNILVTVASPRLQDLVLFTTHRFNKANPKDTLNSKHVDIASES</sequence>
<feature type="compositionally biased region" description="Polar residues" evidence="1">
    <location>
        <begin position="14"/>
        <end position="26"/>
    </location>
</feature>
<keyword evidence="3" id="KW-1185">Reference proteome</keyword>
<evidence type="ECO:0000256" key="1">
    <source>
        <dbReference type="SAM" id="MobiDB-lite"/>
    </source>
</evidence>
<dbReference type="AlphaFoldDB" id="A0A4C1UJF6"/>
<dbReference type="Proteomes" id="UP000299102">
    <property type="component" value="Unassembled WGS sequence"/>
</dbReference>